<dbReference type="PROSITE" id="PS50931">
    <property type="entry name" value="HTH_LYSR"/>
    <property type="match status" value="1"/>
</dbReference>
<comment type="similarity">
    <text evidence="1">Belongs to the LysR transcriptional regulatory family.</text>
</comment>
<feature type="domain" description="HTH lysR-type" evidence="5">
    <location>
        <begin position="8"/>
        <end position="60"/>
    </location>
</feature>
<dbReference type="PANTHER" id="PTHR30126:SF64">
    <property type="entry name" value="HTH-TYPE TRANSCRIPTIONAL REGULATOR CITR"/>
    <property type="match status" value="1"/>
</dbReference>
<name>A0AAU7QE95_9GAMM</name>
<dbReference type="GO" id="GO:0000976">
    <property type="term" value="F:transcription cis-regulatory region binding"/>
    <property type="evidence" value="ECO:0007669"/>
    <property type="project" value="TreeGrafter"/>
</dbReference>
<gene>
    <name evidence="6" type="ORF">ABK905_08105</name>
</gene>
<dbReference type="FunFam" id="1.10.10.10:FF:000001">
    <property type="entry name" value="LysR family transcriptional regulator"/>
    <property type="match status" value="1"/>
</dbReference>
<evidence type="ECO:0000256" key="3">
    <source>
        <dbReference type="ARBA" id="ARBA00023125"/>
    </source>
</evidence>
<dbReference type="SUPFAM" id="SSF53850">
    <property type="entry name" value="Periplasmic binding protein-like II"/>
    <property type="match status" value="1"/>
</dbReference>
<keyword evidence="3" id="KW-0238">DNA-binding</keyword>
<dbReference type="PANTHER" id="PTHR30126">
    <property type="entry name" value="HTH-TYPE TRANSCRIPTIONAL REGULATOR"/>
    <property type="match status" value="1"/>
</dbReference>
<dbReference type="PRINTS" id="PR00039">
    <property type="entry name" value="HTHLYSR"/>
</dbReference>
<evidence type="ECO:0000313" key="6">
    <source>
        <dbReference type="EMBL" id="XBS70977.1"/>
    </source>
</evidence>
<reference evidence="6" key="1">
    <citation type="submission" date="2024-06" db="EMBL/GenBank/DDBJ databases">
        <authorList>
            <person name="Coelho C."/>
            <person name="Bento M."/>
            <person name="Garcia E."/>
            <person name="Camelo A."/>
            <person name="Brandao I."/>
            <person name="Espirito Santo C."/>
            <person name="Trovao J."/>
            <person name="Verissimo A."/>
            <person name="Costa J."/>
            <person name="Tiago I."/>
        </authorList>
    </citation>
    <scope>NUCLEOTIDE SEQUENCE</scope>
    <source>
        <strain evidence="6">KWT182</strain>
    </source>
</reference>
<sequence length="320" mass="35160">MIKRDPRLKAFHSVVTLGGFSKAAEALALSQQAVSFHIKSLEDEVGARLLQRQGKNLGLTETGEILFHYARQILDLYSAAEDALAKKNGISGGTLSIGATGSIAKYCLPRIIGEFRKVYPTVSIAVSVANSEKISELLAREEIDLGLISGGSVDLSRFTVEPFFEDELVFVAATENPLAKTQDLSLADIVACEFVIREKGSGTRTLMESYFHERGTDLSSLSVAAVMGSTDAVKESVASTESIAMVSMLSLGDLKYSGLTVLDTDFAPLLRSFYIIRLRDSYFRRILDDFVKTLRAGNQFRHADNENNVTHFHSQEKYKE</sequence>
<protein>
    <submittedName>
        <fullName evidence="6">LysR substrate-binding domain-containing protein</fullName>
    </submittedName>
</protein>
<organism evidence="6">
    <name type="scientific">Acerihabitans sp. KWT182</name>
    <dbReference type="NCBI Taxonomy" id="3157919"/>
    <lineage>
        <taxon>Bacteria</taxon>
        <taxon>Pseudomonadati</taxon>
        <taxon>Pseudomonadota</taxon>
        <taxon>Gammaproteobacteria</taxon>
        <taxon>Enterobacterales</taxon>
        <taxon>Pectobacteriaceae</taxon>
        <taxon>Acerihabitans</taxon>
    </lineage>
</organism>
<keyword evidence="2" id="KW-0805">Transcription regulation</keyword>
<dbReference type="Pfam" id="PF00126">
    <property type="entry name" value="HTH_1"/>
    <property type="match status" value="1"/>
</dbReference>
<dbReference type="Pfam" id="PF03466">
    <property type="entry name" value="LysR_substrate"/>
    <property type="match status" value="1"/>
</dbReference>
<dbReference type="SUPFAM" id="SSF46785">
    <property type="entry name" value="Winged helix' DNA-binding domain"/>
    <property type="match status" value="1"/>
</dbReference>
<evidence type="ECO:0000259" key="5">
    <source>
        <dbReference type="PROSITE" id="PS50931"/>
    </source>
</evidence>
<dbReference type="InterPro" id="IPR005119">
    <property type="entry name" value="LysR_subst-bd"/>
</dbReference>
<dbReference type="GO" id="GO:0003700">
    <property type="term" value="F:DNA-binding transcription factor activity"/>
    <property type="evidence" value="ECO:0007669"/>
    <property type="project" value="InterPro"/>
</dbReference>
<keyword evidence="4" id="KW-0804">Transcription</keyword>
<dbReference type="EMBL" id="CP157947">
    <property type="protein sequence ID" value="XBS70977.1"/>
    <property type="molecule type" value="Genomic_DNA"/>
</dbReference>
<evidence type="ECO:0000256" key="2">
    <source>
        <dbReference type="ARBA" id="ARBA00023015"/>
    </source>
</evidence>
<evidence type="ECO:0000256" key="4">
    <source>
        <dbReference type="ARBA" id="ARBA00023163"/>
    </source>
</evidence>
<proteinExistence type="inferred from homology"/>
<accession>A0AAU7QE95</accession>
<dbReference type="AlphaFoldDB" id="A0AAU7QE95"/>
<dbReference type="Gene3D" id="1.10.10.10">
    <property type="entry name" value="Winged helix-like DNA-binding domain superfamily/Winged helix DNA-binding domain"/>
    <property type="match status" value="1"/>
</dbReference>
<dbReference type="InterPro" id="IPR000847">
    <property type="entry name" value="LysR_HTH_N"/>
</dbReference>
<dbReference type="InterPro" id="IPR036390">
    <property type="entry name" value="WH_DNA-bd_sf"/>
</dbReference>
<dbReference type="Gene3D" id="3.40.190.290">
    <property type="match status" value="1"/>
</dbReference>
<evidence type="ECO:0000256" key="1">
    <source>
        <dbReference type="ARBA" id="ARBA00009437"/>
    </source>
</evidence>
<dbReference type="InterPro" id="IPR036388">
    <property type="entry name" value="WH-like_DNA-bd_sf"/>
</dbReference>